<keyword evidence="5 7" id="KW-0472">Membrane</keyword>
<feature type="domain" description="Major facilitator superfamily (MFS) profile" evidence="8">
    <location>
        <begin position="22"/>
        <end position="449"/>
    </location>
</feature>
<dbReference type="Proteomes" id="UP001244341">
    <property type="component" value="Chromosome 5b"/>
</dbReference>
<dbReference type="Gene3D" id="1.20.1250.20">
    <property type="entry name" value="MFS general substrate transporter like domains"/>
    <property type="match status" value="1"/>
</dbReference>
<evidence type="ECO:0000256" key="3">
    <source>
        <dbReference type="ARBA" id="ARBA00022692"/>
    </source>
</evidence>
<keyword evidence="10" id="KW-1185">Reference proteome</keyword>
<keyword evidence="3 7" id="KW-0812">Transmembrane</keyword>
<dbReference type="CDD" id="cd17328">
    <property type="entry name" value="MFS_spinster_like"/>
    <property type="match status" value="1"/>
</dbReference>
<evidence type="ECO:0000256" key="2">
    <source>
        <dbReference type="ARBA" id="ARBA00022448"/>
    </source>
</evidence>
<evidence type="ECO:0000256" key="6">
    <source>
        <dbReference type="ARBA" id="ARBA00024338"/>
    </source>
</evidence>
<comment type="similarity">
    <text evidence="6">Belongs to the major facilitator superfamily. Spinster (TC 2.A.1.49) family.</text>
</comment>
<evidence type="ECO:0000256" key="7">
    <source>
        <dbReference type="SAM" id="Phobius"/>
    </source>
</evidence>
<dbReference type="InterPro" id="IPR011701">
    <property type="entry name" value="MFS"/>
</dbReference>
<dbReference type="InterPro" id="IPR044770">
    <property type="entry name" value="MFS_spinster-like"/>
</dbReference>
<feature type="transmembrane region" description="Helical" evidence="7">
    <location>
        <begin position="101"/>
        <end position="120"/>
    </location>
</feature>
<name>A0ABY8TY29_TETOB</name>
<dbReference type="SUPFAM" id="SSF103473">
    <property type="entry name" value="MFS general substrate transporter"/>
    <property type="match status" value="1"/>
</dbReference>
<feature type="transmembrane region" description="Helical" evidence="7">
    <location>
        <begin position="289"/>
        <end position="308"/>
    </location>
</feature>
<feature type="transmembrane region" description="Helical" evidence="7">
    <location>
        <begin position="320"/>
        <end position="340"/>
    </location>
</feature>
<evidence type="ECO:0000313" key="9">
    <source>
        <dbReference type="EMBL" id="WIA14051.1"/>
    </source>
</evidence>
<protein>
    <recommendedName>
        <fullName evidence="8">Major facilitator superfamily (MFS) profile domain-containing protein</fullName>
    </recommendedName>
</protein>
<evidence type="ECO:0000256" key="5">
    <source>
        <dbReference type="ARBA" id="ARBA00023136"/>
    </source>
</evidence>
<comment type="subcellular location">
    <subcellularLocation>
        <location evidence="1">Membrane</location>
        <topology evidence="1">Multi-pass membrane protein</topology>
    </subcellularLocation>
</comment>
<keyword evidence="2" id="KW-0813">Transport</keyword>
<feature type="transmembrane region" description="Helical" evidence="7">
    <location>
        <begin position="248"/>
        <end position="269"/>
    </location>
</feature>
<dbReference type="PROSITE" id="PS50850">
    <property type="entry name" value="MFS"/>
    <property type="match status" value="1"/>
</dbReference>
<feature type="transmembrane region" description="Helical" evidence="7">
    <location>
        <begin position="126"/>
        <end position="147"/>
    </location>
</feature>
<feature type="transmembrane region" description="Helical" evidence="7">
    <location>
        <begin position="72"/>
        <end position="89"/>
    </location>
</feature>
<dbReference type="EMBL" id="CP126212">
    <property type="protein sequence ID" value="WIA14051.1"/>
    <property type="molecule type" value="Genomic_DNA"/>
</dbReference>
<evidence type="ECO:0000256" key="4">
    <source>
        <dbReference type="ARBA" id="ARBA00022989"/>
    </source>
</evidence>
<feature type="transmembrane region" description="Helical" evidence="7">
    <location>
        <begin position="189"/>
        <end position="207"/>
    </location>
</feature>
<feature type="transmembrane region" description="Helical" evidence="7">
    <location>
        <begin position="159"/>
        <end position="177"/>
    </location>
</feature>
<dbReference type="InterPro" id="IPR036259">
    <property type="entry name" value="MFS_trans_sf"/>
</dbReference>
<proteinExistence type="inferred from homology"/>
<dbReference type="Pfam" id="PF07690">
    <property type="entry name" value="MFS_1"/>
    <property type="match status" value="1"/>
</dbReference>
<reference evidence="9 10" key="1">
    <citation type="submission" date="2023-05" db="EMBL/GenBank/DDBJ databases">
        <title>A 100% complete, gapless, phased diploid assembly of the Scenedesmus obliquus UTEX 3031 genome.</title>
        <authorList>
            <person name="Biondi T.C."/>
            <person name="Hanschen E.R."/>
            <person name="Kwon T."/>
            <person name="Eng W."/>
            <person name="Kruse C.P.S."/>
            <person name="Koehler S.I."/>
            <person name="Kunde Y."/>
            <person name="Gleasner C.D."/>
            <person name="You Mak K.T."/>
            <person name="Polle J."/>
            <person name="Hovde B.T."/>
            <person name="Starkenburg S.R."/>
        </authorList>
    </citation>
    <scope>NUCLEOTIDE SEQUENCE [LARGE SCALE GENOMIC DNA]</scope>
    <source>
        <strain evidence="9 10">DOE0152z</strain>
    </source>
</reference>
<dbReference type="PANTHER" id="PTHR23505:SF79">
    <property type="entry name" value="PROTEIN SPINSTER"/>
    <property type="match status" value="1"/>
</dbReference>
<accession>A0ABY8TY29</accession>
<feature type="transmembrane region" description="Helical" evidence="7">
    <location>
        <begin position="346"/>
        <end position="368"/>
    </location>
</feature>
<dbReference type="PANTHER" id="PTHR23505">
    <property type="entry name" value="SPINSTER"/>
    <property type="match status" value="1"/>
</dbReference>
<evidence type="ECO:0000313" key="10">
    <source>
        <dbReference type="Proteomes" id="UP001244341"/>
    </source>
</evidence>
<evidence type="ECO:0000256" key="1">
    <source>
        <dbReference type="ARBA" id="ARBA00004141"/>
    </source>
</evidence>
<organism evidence="9 10">
    <name type="scientific">Tetradesmus obliquus</name>
    <name type="common">Green alga</name>
    <name type="synonym">Acutodesmus obliquus</name>
    <dbReference type="NCBI Taxonomy" id="3088"/>
    <lineage>
        <taxon>Eukaryota</taxon>
        <taxon>Viridiplantae</taxon>
        <taxon>Chlorophyta</taxon>
        <taxon>core chlorophytes</taxon>
        <taxon>Chlorophyceae</taxon>
        <taxon>CS clade</taxon>
        <taxon>Sphaeropleales</taxon>
        <taxon>Scenedesmaceae</taxon>
        <taxon>Tetradesmus</taxon>
    </lineage>
</organism>
<evidence type="ECO:0000259" key="8">
    <source>
        <dbReference type="PROSITE" id="PS50850"/>
    </source>
</evidence>
<sequence length="458" mass="48403">MADAAEDEGSFQKPRWFTPGRLLLIFCITNLVVYLDRGVIASNGVNGSPRTEQQPMGSGIQGEFDLSNTQDGFLATAFLVGLLLASPVFSESCKHYSAFRLIGMGMGTWALATFGCGLAVGFKSLIFCRMLVGVGEASFVALAAPFIDDYAPPAAKARWFATFYLCIPTGFAAGYIYGGLVSAALGWRAAFFIESAAILPFVVFAFVSRPLHLTGSRETGPDPDAPKSFKDVTTELALDASRVASHTVWLHMTAAYVMYTAVLGVYAFWGPKAGKRIYQLQGESADVVFGGVTVITGVFGSLFGGLALDALGSTLSNANLVCGVSNLVGLVFVLASFLAAKSFTAFIVLFALGELALFMMQAPVNAIGMWSVPPALRPLAISMVTVSIHLLGDVPSPPLVGAIQSALEAGKAPAEADAQWRISMSLISLLLAFSGATFLRGSFVSRRAKDYRKGGQGL</sequence>
<dbReference type="InterPro" id="IPR020846">
    <property type="entry name" value="MFS_dom"/>
</dbReference>
<feature type="transmembrane region" description="Helical" evidence="7">
    <location>
        <begin position="22"/>
        <end position="40"/>
    </location>
</feature>
<keyword evidence="4 7" id="KW-1133">Transmembrane helix</keyword>
<gene>
    <name evidence="9" type="ORF">OEZ85_002605</name>
</gene>
<feature type="transmembrane region" description="Helical" evidence="7">
    <location>
        <begin position="422"/>
        <end position="443"/>
    </location>
</feature>